<dbReference type="PANTHER" id="PTHR33164:SF106">
    <property type="entry name" value="TRANSCRIPTIONAL REGULATORY PROTEIN"/>
    <property type="match status" value="1"/>
</dbReference>
<dbReference type="InterPro" id="IPR039422">
    <property type="entry name" value="MarR/SlyA-like"/>
</dbReference>
<dbReference type="RefSeq" id="WP_343872590.1">
    <property type="nucleotide sequence ID" value="NZ_BAAAIX010000009.1"/>
</dbReference>
<dbReference type="SUPFAM" id="SSF46785">
    <property type="entry name" value="Winged helix' DNA-binding domain"/>
    <property type="match status" value="1"/>
</dbReference>
<dbReference type="InterPro" id="IPR000835">
    <property type="entry name" value="HTH_MarR-typ"/>
</dbReference>
<dbReference type="PRINTS" id="PR00598">
    <property type="entry name" value="HTHMARR"/>
</dbReference>
<feature type="domain" description="HTH marR-type" evidence="1">
    <location>
        <begin position="7"/>
        <end position="147"/>
    </location>
</feature>
<dbReference type="PROSITE" id="PS50995">
    <property type="entry name" value="HTH_MARR_2"/>
    <property type="match status" value="1"/>
</dbReference>
<dbReference type="SMART" id="SM00347">
    <property type="entry name" value="HTH_MARR"/>
    <property type="match status" value="1"/>
</dbReference>
<reference evidence="3" key="1">
    <citation type="journal article" date="2019" name="Int. J. Syst. Evol. Microbiol.">
        <title>The Global Catalogue of Microorganisms (GCM) 10K type strain sequencing project: providing services to taxonomists for standard genome sequencing and annotation.</title>
        <authorList>
            <consortium name="The Broad Institute Genomics Platform"/>
            <consortium name="The Broad Institute Genome Sequencing Center for Infectious Disease"/>
            <person name="Wu L."/>
            <person name="Ma J."/>
        </authorList>
    </citation>
    <scope>NUCLEOTIDE SEQUENCE [LARGE SCALE GENOMIC DNA]</scope>
    <source>
        <strain evidence="3">CAIM 431</strain>
    </source>
</reference>
<dbReference type="InterPro" id="IPR036388">
    <property type="entry name" value="WH-like_DNA-bd_sf"/>
</dbReference>
<name>A0ABW4RT98_9ACTN</name>
<dbReference type="Pfam" id="PF12802">
    <property type="entry name" value="MarR_2"/>
    <property type="match status" value="1"/>
</dbReference>
<evidence type="ECO:0000313" key="2">
    <source>
        <dbReference type="EMBL" id="MFD1889556.1"/>
    </source>
</evidence>
<keyword evidence="3" id="KW-1185">Reference proteome</keyword>
<proteinExistence type="predicted"/>
<dbReference type="PANTHER" id="PTHR33164">
    <property type="entry name" value="TRANSCRIPTIONAL REGULATOR, MARR FAMILY"/>
    <property type="match status" value="1"/>
</dbReference>
<evidence type="ECO:0000313" key="3">
    <source>
        <dbReference type="Proteomes" id="UP001597326"/>
    </source>
</evidence>
<evidence type="ECO:0000259" key="1">
    <source>
        <dbReference type="PROSITE" id="PS50995"/>
    </source>
</evidence>
<gene>
    <name evidence="2" type="ORF">ACFSCS_05040</name>
</gene>
<dbReference type="EMBL" id="JBHUFZ010000011">
    <property type="protein sequence ID" value="MFD1889556.1"/>
    <property type="molecule type" value="Genomic_DNA"/>
</dbReference>
<dbReference type="Gene3D" id="1.10.10.10">
    <property type="entry name" value="Winged helix-like DNA-binding domain superfamily/Winged helix DNA-binding domain"/>
    <property type="match status" value="1"/>
</dbReference>
<sequence length="165" mass="18130">MPDSPNTNPMVIDVGQTLRELTDVGEQLRQACAHACGLHPTDFKALGMIQRAKDEGNALTAGDLATRLDLSSGAVTYLVERLASAALVERDSDPQDRRKVLLKPTAKGYELAYTARKNNHEVIKQVLSELSQDDAETSLRAMRLLRDALQHRVEVVRTREPGQGA</sequence>
<dbReference type="InterPro" id="IPR036390">
    <property type="entry name" value="WH_DNA-bd_sf"/>
</dbReference>
<protein>
    <submittedName>
        <fullName evidence="2">MarR family winged helix-turn-helix transcriptional regulator</fullName>
    </submittedName>
</protein>
<dbReference type="Proteomes" id="UP001597326">
    <property type="component" value="Unassembled WGS sequence"/>
</dbReference>
<accession>A0ABW4RT98</accession>
<comment type="caution">
    <text evidence="2">The sequence shown here is derived from an EMBL/GenBank/DDBJ whole genome shotgun (WGS) entry which is preliminary data.</text>
</comment>
<organism evidence="2 3">
    <name type="scientific">Luteococcus peritonei</name>
    <dbReference type="NCBI Taxonomy" id="88874"/>
    <lineage>
        <taxon>Bacteria</taxon>
        <taxon>Bacillati</taxon>
        <taxon>Actinomycetota</taxon>
        <taxon>Actinomycetes</taxon>
        <taxon>Propionibacteriales</taxon>
        <taxon>Propionibacteriaceae</taxon>
        <taxon>Luteococcus</taxon>
    </lineage>
</organism>